<evidence type="ECO:0000256" key="13">
    <source>
        <dbReference type="PIRSR" id="PIRSR613345-1"/>
    </source>
</evidence>
<evidence type="ECO:0000256" key="5">
    <source>
        <dbReference type="ARBA" id="ARBA00022533"/>
    </source>
</evidence>
<evidence type="ECO:0000256" key="11">
    <source>
        <dbReference type="ARBA" id="ARBA00023285"/>
    </source>
</evidence>
<evidence type="ECO:0000313" key="18">
    <source>
        <dbReference type="EMBL" id="SHE34592.1"/>
    </source>
</evidence>
<dbReference type="NCBIfam" id="TIGR02505">
    <property type="entry name" value="RTPR"/>
    <property type="match status" value="1"/>
</dbReference>
<organism evidence="18 19">
    <name type="scientific">Seinonella peptonophila</name>
    <dbReference type="NCBI Taxonomy" id="112248"/>
    <lineage>
        <taxon>Bacteria</taxon>
        <taxon>Bacillati</taxon>
        <taxon>Bacillota</taxon>
        <taxon>Bacilli</taxon>
        <taxon>Bacillales</taxon>
        <taxon>Thermoactinomycetaceae</taxon>
        <taxon>Seinonella</taxon>
    </lineage>
</organism>
<reference evidence="18 19" key="1">
    <citation type="submission" date="2016-11" db="EMBL/GenBank/DDBJ databases">
        <authorList>
            <person name="Jaros S."/>
            <person name="Januszkiewicz K."/>
            <person name="Wedrychowicz H."/>
        </authorList>
    </citation>
    <scope>NUCLEOTIDE SEQUENCE [LARGE SCALE GENOMIC DNA]</scope>
    <source>
        <strain evidence="18 19">DSM 44666</strain>
    </source>
</reference>
<dbReference type="Gene3D" id="3.90.1390.10">
    <property type="entry name" value="b-12 dependent (class ii) ribonucleotide reductase, chain A, domain 3"/>
    <property type="match status" value="1"/>
</dbReference>
<sequence length="766" mass="87028">MIEVQDRSNQRMTTKMELSDVFLSQYKDKNPRWGYDGLGYIVYLRTYSRKKADGQMEQWYETVQRVTEGNFSLEAERLQEIGKWTEERKEKLVQEMERFYHLMFNLVITPPGRGLWMSGTDYAKKIGDAENNCWFVSMRPQKYGHSKIQPVIGSIDELLPSMPAVFTFDQAMKGGGVGVNIQEKNTSLMPKVKRKVELIFISKVDHDNFASELQALDVLPREQKRAVFTHHVKDSREGWAESLQLVIDSHFTGSEEVLQIDVSEVRPRGSEIRGFGGIASGPAPLVEMLQVVNRILNRRVDSQVSPVEWGDIIQNIGRCVVAGNVRRTALILIGDREDHDFITSKDYRLETNKEASQWRWASNNSIDLGSDVSRETFLQIAENIYYNGEPGVVDIETAKQFGRLIDGQNEQVDSLVEGFNPCGEITLPNASPCNLFEINLPRIHELIELGIEDQGLYAEACWLATRYAYRITFRPYEWEATREIVYQHRRLGVGITGVSDWALMKFGDRVVMSFTEQNQPVYNERVTAQLDRMYRAVKKTNQLHAEELGADPSIKLTTVKPSGSMSLLMGVSAGMHWHWSPYMIRRVRFAANSPLVPVLIECGYPVEPAVTGFDAEGNQKVDSHTMVAEFPIRAATADHPRFQTEDEVPLREQAALQSMLQTYWSDNAVSATLKFKQAEGKGREGIEEIADVLETYRHKLKATSFLPHAVGTYPQMPLEAISREQYEQKVAQIKAKPWEIMSDSVTLEDDSTDVIGECENGACPIR</sequence>
<dbReference type="Gene3D" id="3.20.70.20">
    <property type="match status" value="1"/>
</dbReference>
<keyword evidence="10" id="KW-0676">Redox-active center</keyword>
<name>A0A1M4SQY5_9BACL</name>
<dbReference type="GO" id="GO:0008998">
    <property type="term" value="F:ribonucleoside-triphosphate reductase (thioredoxin) activity"/>
    <property type="evidence" value="ECO:0007669"/>
    <property type="project" value="UniProtKB-EC"/>
</dbReference>
<dbReference type="Pfam" id="PF17975">
    <property type="entry name" value="RNR_Alpha"/>
    <property type="match status" value="1"/>
</dbReference>
<keyword evidence="19" id="KW-1185">Reference proteome</keyword>
<dbReference type="SUPFAM" id="SSF51998">
    <property type="entry name" value="PFL-like glycyl radical enzymes"/>
    <property type="match status" value="1"/>
</dbReference>
<dbReference type="EC" id="1.17.4.2" evidence="3"/>
<evidence type="ECO:0000256" key="9">
    <source>
        <dbReference type="ARBA" id="ARBA00023157"/>
    </source>
</evidence>
<dbReference type="Proteomes" id="UP000184476">
    <property type="component" value="Unassembled WGS sequence"/>
</dbReference>
<dbReference type="Pfam" id="PF21995">
    <property type="entry name" value="RNR-II_ins_dom"/>
    <property type="match status" value="1"/>
</dbReference>
<keyword evidence="7" id="KW-0235">DNA replication</keyword>
<evidence type="ECO:0000259" key="16">
    <source>
        <dbReference type="Pfam" id="PF17975"/>
    </source>
</evidence>
<proteinExistence type="inferred from homology"/>
<evidence type="ECO:0000259" key="17">
    <source>
        <dbReference type="Pfam" id="PF21995"/>
    </source>
</evidence>
<evidence type="ECO:0000256" key="8">
    <source>
        <dbReference type="ARBA" id="ARBA00023002"/>
    </source>
</evidence>
<keyword evidence="6" id="KW-0846">Cobalamin</keyword>
<keyword evidence="11" id="KW-0170">Cobalt</keyword>
<feature type="disulfide bond" description="Redox-active" evidence="14">
    <location>
        <begin position="133"/>
        <end position="433"/>
    </location>
</feature>
<dbReference type="InterPro" id="IPR013345">
    <property type="entry name" value="RTP_Rdtase_AdoCbl-dep"/>
</dbReference>
<dbReference type="Gene3D" id="3.30.1620.10">
    <property type="entry name" value="b-12 dependent (class ii) ribonucleotide reductase, Chain A, Domain 2"/>
    <property type="match status" value="1"/>
</dbReference>
<evidence type="ECO:0000256" key="14">
    <source>
        <dbReference type="PIRSR" id="PIRSR613345-2"/>
    </source>
</evidence>
<keyword evidence="9 14" id="KW-1015">Disulfide bond</keyword>
<dbReference type="AlphaFoldDB" id="A0A1M4SQY5"/>
<comment type="catalytic activity">
    <reaction evidence="12">
        <text>a 2'-deoxyribonucleoside 5'-triphosphate + [thioredoxin]-disulfide + H2O = a ribonucleoside 5'-triphosphate + [thioredoxin]-dithiol</text>
        <dbReference type="Rhea" id="RHEA:12701"/>
        <dbReference type="Rhea" id="RHEA-COMP:10698"/>
        <dbReference type="Rhea" id="RHEA-COMP:10700"/>
        <dbReference type="ChEBI" id="CHEBI:15377"/>
        <dbReference type="ChEBI" id="CHEBI:29950"/>
        <dbReference type="ChEBI" id="CHEBI:50058"/>
        <dbReference type="ChEBI" id="CHEBI:61557"/>
        <dbReference type="ChEBI" id="CHEBI:61560"/>
        <dbReference type="EC" id="1.17.4.2"/>
    </reaction>
</comment>
<dbReference type="GO" id="GO:0006260">
    <property type="term" value="P:DNA replication"/>
    <property type="evidence" value="ECO:0007669"/>
    <property type="project" value="UniProtKB-KW"/>
</dbReference>
<feature type="active site" evidence="13">
    <location>
        <position position="424"/>
    </location>
</feature>
<feature type="domain" description="B12-dependent ribonucleotide reductase insertion" evidence="17">
    <location>
        <begin position="210"/>
        <end position="296"/>
    </location>
</feature>
<gene>
    <name evidence="18" type="ORF">SAMN05444392_10194</name>
</gene>
<dbReference type="InterPro" id="IPR000788">
    <property type="entry name" value="RNR_lg_C"/>
</dbReference>
<comment type="similarity">
    <text evidence="2">Belongs to the class II ribonucleoside-triphosphate reductase family.</text>
</comment>
<comment type="cofactor">
    <cofactor evidence="1">
        <name>adenosylcob(III)alamin</name>
        <dbReference type="ChEBI" id="CHEBI:18408"/>
    </cofactor>
</comment>
<dbReference type="InterPro" id="IPR050862">
    <property type="entry name" value="RdRp_reductase_class-2"/>
</dbReference>
<dbReference type="PANTHER" id="PTHR43371:SF1">
    <property type="entry name" value="RIBONUCLEOSIDE-DIPHOSPHATE REDUCTASE"/>
    <property type="match status" value="1"/>
</dbReference>
<evidence type="ECO:0000256" key="3">
    <source>
        <dbReference type="ARBA" id="ARBA00012275"/>
    </source>
</evidence>
<dbReference type="Pfam" id="PF02867">
    <property type="entry name" value="Ribonuc_red_lgC"/>
    <property type="match status" value="1"/>
</dbReference>
<evidence type="ECO:0000256" key="12">
    <source>
        <dbReference type="ARBA" id="ARBA00048987"/>
    </source>
</evidence>
<dbReference type="OrthoDB" id="9763270at2"/>
<feature type="active site" evidence="13">
    <location>
        <position position="422"/>
    </location>
</feature>
<evidence type="ECO:0000256" key="4">
    <source>
        <dbReference type="ARBA" id="ARBA00021063"/>
    </source>
</evidence>
<keyword evidence="8" id="KW-0560">Oxidoreductase</keyword>
<dbReference type="InterPro" id="IPR040763">
    <property type="entry name" value="RNR_alpha_hel"/>
</dbReference>
<dbReference type="RefSeq" id="WP_084730864.1">
    <property type="nucleotide sequence ID" value="NZ_FQVL01000001.1"/>
</dbReference>
<evidence type="ECO:0000313" key="19">
    <source>
        <dbReference type="Proteomes" id="UP000184476"/>
    </source>
</evidence>
<evidence type="ECO:0000256" key="6">
    <source>
        <dbReference type="ARBA" id="ARBA00022628"/>
    </source>
</evidence>
<dbReference type="GO" id="GO:0031419">
    <property type="term" value="F:cobalamin binding"/>
    <property type="evidence" value="ECO:0007669"/>
    <property type="project" value="UniProtKB-KW"/>
</dbReference>
<evidence type="ECO:0000256" key="1">
    <source>
        <dbReference type="ARBA" id="ARBA00001922"/>
    </source>
</evidence>
<dbReference type="PANTHER" id="PTHR43371">
    <property type="entry name" value="VITAMIN B12-DEPENDENT RIBONUCLEOTIDE REDUCTASE"/>
    <property type="match status" value="1"/>
</dbReference>
<evidence type="ECO:0000256" key="10">
    <source>
        <dbReference type="ARBA" id="ARBA00023284"/>
    </source>
</evidence>
<evidence type="ECO:0000256" key="7">
    <source>
        <dbReference type="ARBA" id="ARBA00022705"/>
    </source>
</evidence>
<dbReference type="GO" id="GO:0000166">
    <property type="term" value="F:nucleotide binding"/>
    <property type="evidence" value="ECO:0007669"/>
    <property type="project" value="InterPro"/>
</dbReference>
<evidence type="ECO:0000256" key="2">
    <source>
        <dbReference type="ARBA" id="ARBA00005654"/>
    </source>
</evidence>
<accession>A0A1M4SQY5</accession>
<dbReference type="EMBL" id="FQVL01000001">
    <property type="protein sequence ID" value="SHE34592.1"/>
    <property type="molecule type" value="Genomic_DNA"/>
</dbReference>
<keyword evidence="5" id="KW-0021">Allosteric enzyme</keyword>
<feature type="domain" description="Ribonucleotide reductase large subunit C-terminal" evidence="15">
    <location>
        <begin position="374"/>
        <end position="504"/>
    </location>
</feature>
<dbReference type="GO" id="GO:0004748">
    <property type="term" value="F:ribonucleoside-diphosphate reductase activity, thioredoxin disulfide as acceptor"/>
    <property type="evidence" value="ECO:0007669"/>
    <property type="project" value="InterPro"/>
</dbReference>
<dbReference type="STRING" id="112248.SAMN05444392_10194"/>
<feature type="domain" description="Ribonucleotide reductase alpha-helical" evidence="16">
    <location>
        <begin position="18"/>
        <end position="120"/>
    </location>
</feature>
<protein>
    <recommendedName>
        <fullName evidence="4">Adenosylcobalamin-dependent ribonucleoside-triphosphate reductase</fullName>
        <ecNumber evidence="3">1.17.4.2</ecNumber>
    </recommendedName>
</protein>
<evidence type="ECO:0000259" key="15">
    <source>
        <dbReference type="Pfam" id="PF02867"/>
    </source>
</evidence>
<dbReference type="InterPro" id="IPR054158">
    <property type="entry name" value="RNR-II_ins_dom"/>
</dbReference>